<gene>
    <name evidence="2" type="ORF">PLICRDRAFT_46324</name>
</gene>
<feature type="region of interest" description="Disordered" evidence="1">
    <location>
        <begin position="177"/>
        <end position="198"/>
    </location>
</feature>
<proteinExistence type="predicted"/>
<reference evidence="2 3" key="1">
    <citation type="submission" date="2014-06" db="EMBL/GenBank/DDBJ databases">
        <title>Evolutionary Origins and Diversification of the Mycorrhizal Mutualists.</title>
        <authorList>
            <consortium name="DOE Joint Genome Institute"/>
            <consortium name="Mycorrhizal Genomics Consortium"/>
            <person name="Kohler A."/>
            <person name="Kuo A."/>
            <person name="Nagy L.G."/>
            <person name="Floudas D."/>
            <person name="Copeland A."/>
            <person name="Barry K.W."/>
            <person name="Cichocki N."/>
            <person name="Veneault-Fourrey C."/>
            <person name="LaButti K."/>
            <person name="Lindquist E.A."/>
            <person name="Lipzen A."/>
            <person name="Lundell T."/>
            <person name="Morin E."/>
            <person name="Murat C."/>
            <person name="Riley R."/>
            <person name="Ohm R."/>
            <person name="Sun H."/>
            <person name="Tunlid A."/>
            <person name="Henrissat B."/>
            <person name="Grigoriev I.V."/>
            <person name="Hibbett D.S."/>
            <person name="Martin F."/>
        </authorList>
    </citation>
    <scope>NUCLEOTIDE SEQUENCE [LARGE SCALE GENOMIC DNA]</scope>
    <source>
        <strain evidence="2 3">FD-325 SS-3</strain>
    </source>
</reference>
<keyword evidence="3" id="KW-1185">Reference proteome</keyword>
<sequence>MIPRYSNPHLLNIPTKIVSRADLAHSNDDDQAQDDESSEVLGKRLRELIESELGETDMQQTTPRRGKRQKVQTDTDNIWDAQLMPFRLVSTSLAPQAVSLDPKPLPETKFREPDCEDNDAEAERRANRAKAVAVDFSWITSASKNSHSPHPHARNRLTCIKATLPDPPPVIFMAERRQSPRSTRPPVSVSALIPSDDAAGQNTRLPIISINDVPNTERRKRTRHRRQHKQPNGMLYKDKQTPQPVFWTPNVSDGGKSHGYAMGYPSWLAIGNDGLRQRTYTRDTMKKAVHIDDLWQNY</sequence>
<dbReference type="AlphaFoldDB" id="A0A0C9SR67"/>
<evidence type="ECO:0000313" key="2">
    <source>
        <dbReference type="EMBL" id="KII84417.1"/>
    </source>
</evidence>
<evidence type="ECO:0000256" key="1">
    <source>
        <dbReference type="SAM" id="MobiDB-lite"/>
    </source>
</evidence>
<dbReference type="OrthoDB" id="3063716at2759"/>
<dbReference type="Proteomes" id="UP000053263">
    <property type="component" value="Unassembled WGS sequence"/>
</dbReference>
<evidence type="ECO:0000313" key="3">
    <source>
        <dbReference type="Proteomes" id="UP000053263"/>
    </source>
</evidence>
<dbReference type="EMBL" id="KN832571">
    <property type="protein sequence ID" value="KII84417.1"/>
    <property type="molecule type" value="Genomic_DNA"/>
</dbReference>
<feature type="region of interest" description="Disordered" evidence="1">
    <location>
        <begin position="52"/>
        <end position="73"/>
    </location>
</feature>
<accession>A0A0C9SR67</accession>
<dbReference type="HOGENOM" id="CLU_088642_0_0_1"/>
<organism evidence="2 3">
    <name type="scientific">Plicaturopsis crispa FD-325 SS-3</name>
    <dbReference type="NCBI Taxonomy" id="944288"/>
    <lineage>
        <taxon>Eukaryota</taxon>
        <taxon>Fungi</taxon>
        <taxon>Dikarya</taxon>
        <taxon>Basidiomycota</taxon>
        <taxon>Agaricomycotina</taxon>
        <taxon>Agaricomycetes</taxon>
        <taxon>Agaricomycetidae</taxon>
        <taxon>Amylocorticiales</taxon>
        <taxon>Amylocorticiaceae</taxon>
        <taxon>Plicatura</taxon>
        <taxon>Plicaturopsis crispa</taxon>
    </lineage>
</organism>
<name>A0A0C9SR67_PLICR</name>
<protein>
    <submittedName>
        <fullName evidence="2">Uncharacterized protein</fullName>
    </submittedName>
</protein>
<feature type="compositionally biased region" description="Low complexity" evidence="1">
    <location>
        <begin position="180"/>
        <end position="190"/>
    </location>
</feature>